<evidence type="ECO:0000313" key="2">
    <source>
        <dbReference type="EMBL" id="OIV95995.1"/>
    </source>
</evidence>
<keyword evidence="1" id="KW-1133">Transmembrane helix</keyword>
<keyword evidence="1" id="KW-0472">Membrane</keyword>
<name>A0A4P1QW30_LUPAN</name>
<dbReference type="PANTHER" id="PTHR37189">
    <property type="entry name" value="CONCANAVALIN A-LIKE LECTIN/GLUCANASE DOMAIN-CONTAINING PROTEIN-RELATED"/>
    <property type="match status" value="1"/>
</dbReference>
<keyword evidence="3" id="KW-1185">Reference proteome</keyword>
<sequence length="119" mass="13112">MIILAGESTGRDIRPSDHGFHFQNSSAAANSPMEMFFNSTSTNNMPLPNPVNSTDYMPPLSWRRITGGGGGKHWGGVLMVISLVCGITGVIILLVTAFVYFFNRKRNNKPTLNESFRHP</sequence>
<protein>
    <submittedName>
        <fullName evidence="2">Uncharacterized protein</fullName>
    </submittedName>
</protein>
<organism evidence="2 3">
    <name type="scientific">Lupinus angustifolius</name>
    <name type="common">Narrow-leaved blue lupine</name>
    <dbReference type="NCBI Taxonomy" id="3871"/>
    <lineage>
        <taxon>Eukaryota</taxon>
        <taxon>Viridiplantae</taxon>
        <taxon>Streptophyta</taxon>
        <taxon>Embryophyta</taxon>
        <taxon>Tracheophyta</taxon>
        <taxon>Spermatophyta</taxon>
        <taxon>Magnoliopsida</taxon>
        <taxon>eudicotyledons</taxon>
        <taxon>Gunneridae</taxon>
        <taxon>Pentapetalae</taxon>
        <taxon>rosids</taxon>
        <taxon>fabids</taxon>
        <taxon>Fabales</taxon>
        <taxon>Fabaceae</taxon>
        <taxon>Papilionoideae</taxon>
        <taxon>50 kb inversion clade</taxon>
        <taxon>genistoids sensu lato</taxon>
        <taxon>core genistoids</taxon>
        <taxon>Genisteae</taxon>
        <taxon>Lupinus</taxon>
    </lineage>
</organism>
<accession>A0A4P1QW30</accession>
<proteinExistence type="predicted"/>
<gene>
    <name evidence="2" type="ORF">TanjilG_27099</name>
</gene>
<dbReference type="Proteomes" id="UP000188354">
    <property type="component" value="Chromosome LG16"/>
</dbReference>
<dbReference type="EMBL" id="CM007376">
    <property type="protein sequence ID" value="OIV95995.1"/>
    <property type="molecule type" value="Genomic_DNA"/>
</dbReference>
<reference evidence="2 3" key="1">
    <citation type="journal article" date="2017" name="Plant Biotechnol. J.">
        <title>A comprehensive draft genome sequence for lupin (Lupinus angustifolius), an emerging health food: insights into plant-microbe interactions and legume evolution.</title>
        <authorList>
            <person name="Hane J.K."/>
            <person name="Ming Y."/>
            <person name="Kamphuis L.G."/>
            <person name="Nelson M.N."/>
            <person name="Garg G."/>
            <person name="Atkins C.A."/>
            <person name="Bayer P.E."/>
            <person name="Bravo A."/>
            <person name="Bringans S."/>
            <person name="Cannon S."/>
            <person name="Edwards D."/>
            <person name="Foley R."/>
            <person name="Gao L.L."/>
            <person name="Harrison M.J."/>
            <person name="Huang W."/>
            <person name="Hurgobin B."/>
            <person name="Li S."/>
            <person name="Liu C.W."/>
            <person name="McGrath A."/>
            <person name="Morahan G."/>
            <person name="Murray J."/>
            <person name="Weller J."/>
            <person name="Jian J."/>
            <person name="Singh K.B."/>
        </authorList>
    </citation>
    <scope>NUCLEOTIDE SEQUENCE [LARGE SCALE GENOMIC DNA]</scope>
    <source>
        <strain evidence="3">cv. Tanjil</strain>
        <tissue evidence="2">Whole plant</tissue>
    </source>
</reference>
<evidence type="ECO:0000313" key="3">
    <source>
        <dbReference type="Proteomes" id="UP000188354"/>
    </source>
</evidence>
<dbReference type="PANTHER" id="PTHR37189:SF4">
    <property type="entry name" value="TRANSMEMBRANE PROTEIN"/>
    <property type="match status" value="1"/>
</dbReference>
<dbReference type="AlphaFoldDB" id="A0A4P1QW30"/>
<evidence type="ECO:0000256" key="1">
    <source>
        <dbReference type="SAM" id="Phobius"/>
    </source>
</evidence>
<keyword evidence="1" id="KW-0812">Transmembrane</keyword>
<dbReference type="Gramene" id="OIV95995">
    <property type="protein sequence ID" value="OIV95995"/>
    <property type="gene ID" value="TanjilG_27099"/>
</dbReference>
<feature type="transmembrane region" description="Helical" evidence="1">
    <location>
        <begin position="77"/>
        <end position="102"/>
    </location>
</feature>